<evidence type="ECO:0000313" key="1">
    <source>
        <dbReference type="EMBL" id="BBL07667.1"/>
    </source>
</evidence>
<dbReference type="AlphaFoldDB" id="A0A4Y1X2X0"/>
<evidence type="ECO:0000313" key="2">
    <source>
        <dbReference type="Proteomes" id="UP000319374"/>
    </source>
</evidence>
<dbReference type="Proteomes" id="UP000319374">
    <property type="component" value="Chromosome"/>
</dbReference>
<organism evidence="1 2">
    <name type="scientific">Alistipes dispar</name>
    <dbReference type="NCBI Taxonomy" id="2585119"/>
    <lineage>
        <taxon>Bacteria</taxon>
        <taxon>Pseudomonadati</taxon>
        <taxon>Bacteroidota</taxon>
        <taxon>Bacteroidia</taxon>
        <taxon>Bacteroidales</taxon>
        <taxon>Rikenellaceae</taxon>
        <taxon>Alistipes</taxon>
    </lineage>
</organism>
<proteinExistence type="predicted"/>
<dbReference type="KEGG" id="ada:A5CPEGH6_23050"/>
<keyword evidence="2" id="KW-1185">Reference proteome</keyword>
<gene>
    <name evidence="1" type="ORF">A5CPEGH6_23050</name>
</gene>
<dbReference type="EMBL" id="AP019736">
    <property type="protein sequence ID" value="BBL07667.1"/>
    <property type="molecule type" value="Genomic_DNA"/>
</dbReference>
<name>A0A4Y1X2X0_9BACT</name>
<protein>
    <submittedName>
        <fullName evidence="1">Uncharacterized protein</fullName>
    </submittedName>
</protein>
<reference evidence="2" key="1">
    <citation type="submission" date="2019-06" db="EMBL/GenBank/DDBJ databases">
        <title>Alistipes onderdonkii subsp. vulgaris subsp. nov., Alistipes dispar sp. nov. and Alistipes communis sp. nov., isolated from human faeces, and creation of Alistipes onderdonkii subsp. onderdonkii subsp. nov.</title>
        <authorList>
            <person name="Sakamoto M."/>
            <person name="Ikeyama N."/>
            <person name="Ogata Y."/>
            <person name="Suda W."/>
            <person name="Iino T."/>
            <person name="Hattori M."/>
            <person name="Ohkuma M."/>
        </authorList>
    </citation>
    <scope>NUCLEOTIDE SEQUENCE [LARGE SCALE GENOMIC DNA]</scope>
    <source>
        <strain evidence="2">5CPEGH6</strain>
    </source>
</reference>
<sequence>MELTYINTDGETSYDRVVPICFKEHENEQYLLAITEDDRAAIFPVAHITCVSETETLTTFSLPEGFDAKRFAQRFFDAEKIM</sequence>
<accession>A0A4Y1X2X0</accession>